<evidence type="ECO:0000313" key="2">
    <source>
        <dbReference type="Proteomes" id="UP001221898"/>
    </source>
</evidence>
<name>A0AAD7X2I5_9TELE</name>
<reference evidence="1" key="1">
    <citation type="journal article" date="2023" name="Science">
        <title>Genome structures resolve the early diversification of teleost fishes.</title>
        <authorList>
            <person name="Parey E."/>
            <person name="Louis A."/>
            <person name="Montfort J."/>
            <person name="Bouchez O."/>
            <person name="Roques C."/>
            <person name="Iampietro C."/>
            <person name="Lluch J."/>
            <person name="Castinel A."/>
            <person name="Donnadieu C."/>
            <person name="Desvignes T."/>
            <person name="Floi Bucao C."/>
            <person name="Jouanno E."/>
            <person name="Wen M."/>
            <person name="Mejri S."/>
            <person name="Dirks R."/>
            <person name="Jansen H."/>
            <person name="Henkel C."/>
            <person name="Chen W.J."/>
            <person name="Zahm M."/>
            <person name="Cabau C."/>
            <person name="Klopp C."/>
            <person name="Thompson A.W."/>
            <person name="Robinson-Rechavi M."/>
            <person name="Braasch I."/>
            <person name="Lecointre G."/>
            <person name="Bobe J."/>
            <person name="Postlethwait J.H."/>
            <person name="Berthelot C."/>
            <person name="Roest Crollius H."/>
            <person name="Guiguen Y."/>
        </authorList>
    </citation>
    <scope>NUCLEOTIDE SEQUENCE</scope>
    <source>
        <strain evidence="1">NC1722</strain>
    </source>
</reference>
<dbReference type="Proteomes" id="UP001221898">
    <property type="component" value="Unassembled WGS sequence"/>
</dbReference>
<evidence type="ECO:0000313" key="1">
    <source>
        <dbReference type="EMBL" id="KAJ8417029.1"/>
    </source>
</evidence>
<comment type="caution">
    <text evidence="1">The sequence shown here is derived from an EMBL/GenBank/DDBJ whole genome shotgun (WGS) entry which is preliminary data.</text>
</comment>
<protein>
    <submittedName>
        <fullName evidence="1">Uncharacterized protein</fullName>
    </submittedName>
</protein>
<sequence length="73" mass="7992">MNKVTVRNYPAFSLSFWSGHVELNDSFQRGGSYLCRMASSSLTELEVGGKQTGEQEMVRAAGAAEHRTHTAAE</sequence>
<proteinExistence type="predicted"/>
<gene>
    <name evidence="1" type="ORF">AAFF_G00282560</name>
</gene>
<keyword evidence="2" id="KW-1185">Reference proteome</keyword>
<dbReference type="EMBL" id="JAINUG010000004">
    <property type="protein sequence ID" value="KAJ8417029.1"/>
    <property type="molecule type" value="Genomic_DNA"/>
</dbReference>
<dbReference type="AlphaFoldDB" id="A0AAD7X2I5"/>
<organism evidence="1 2">
    <name type="scientific">Aldrovandia affinis</name>
    <dbReference type="NCBI Taxonomy" id="143900"/>
    <lineage>
        <taxon>Eukaryota</taxon>
        <taxon>Metazoa</taxon>
        <taxon>Chordata</taxon>
        <taxon>Craniata</taxon>
        <taxon>Vertebrata</taxon>
        <taxon>Euteleostomi</taxon>
        <taxon>Actinopterygii</taxon>
        <taxon>Neopterygii</taxon>
        <taxon>Teleostei</taxon>
        <taxon>Notacanthiformes</taxon>
        <taxon>Halosauridae</taxon>
        <taxon>Aldrovandia</taxon>
    </lineage>
</organism>
<accession>A0AAD7X2I5</accession>